<name>A0A562WGP5_9ACTN</name>
<gene>
    <name evidence="3" type="ORF">JD81_02946</name>
</gene>
<evidence type="ECO:0000313" key="4">
    <source>
        <dbReference type="Proteomes" id="UP000319728"/>
    </source>
</evidence>
<sequence>MSGSEAFYRPDGADTYLPTAHTEGPWDPRYQHGGPPGALLARAVEECLTGTDLVVARITVEILGPVPCQPVQVRARVERPGRRVQLVRAELRHEGRLLMAASAWAVRPAPEALPVGPATASGPAPGPETGRPMVPPPARRGTAAFSPPPSGASSTVATTAPVRARPGSGPGIRFCRTSRCHRCSGRC</sequence>
<evidence type="ECO:0000259" key="2">
    <source>
        <dbReference type="Pfam" id="PF13622"/>
    </source>
</evidence>
<dbReference type="InterPro" id="IPR049449">
    <property type="entry name" value="TesB_ACOT8-like_N"/>
</dbReference>
<accession>A0A562WGP5</accession>
<feature type="region of interest" description="Disordered" evidence="1">
    <location>
        <begin position="115"/>
        <end position="170"/>
    </location>
</feature>
<reference evidence="3 4" key="1">
    <citation type="submission" date="2019-07" db="EMBL/GenBank/DDBJ databases">
        <title>R&amp;d 2014.</title>
        <authorList>
            <person name="Klenk H.-P."/>
        </authorList>
    </citation>
    <scope>NUCLEOTIDE SEQUENCE [LARGE SCALE GENOMIC DNA]</scope>
    <source>
        <strain evidence="3 4">DSM 43912</strain>
    </source>
</reference>
<evidence type="ECO:0000313" key="3">
    <source>
        <dbReference type="EMBL" id="TWJ29436.1"/>
    </source>
</evidence>
<feature type="domain" description="Acyl-CoA thioesterase-like N-terminal HotDog" evidence="2">
    <location>
        <begin position="23"/>
        <end position="104"/>
    </location>
</feature>
<dbReference type="Proteomes" id="UP000319728">
    <property type="component" value="Unassembled WGS sequence"/>
</dbReference>
<keyword evidence="4" id="KW-1185">Reference proteome</keyword>
<dbReference type="AlphaFoldDB" id="A0A562WGP5"/>
<proteinExistence type="predicted"/>
<organism evidence="3 4">
    <name type="scientific">Micromonospora sagamiensis</name>
    <dbReference type="NCBI Taxonomy" id="47875"/>
    <lineage>
        <taxon>Bacteria</taxon>
        <taxon>Bacillati</taxon>
        <taxon>Actinomycetota</taxon>
        <taxon>Actinomycetes</taxon>
        <taxon>Micromonosporales</taxon>
        <taxon>Micromonosporaceae</taxon>
        <taxon>Micromonospora</taxon>
    </lineage>
</organism>
<dbReference type="InterPro" id="IPR029069">
    <property type="entry name" value="HotDog_dom_sf"/>
</dbReference>
<dbReference type="Gene3D" id="2.40.160.210">
    <property type="entry name" value="Acyl-CoA thioesterase, double hotdog domain"/>
    <property type="match status" value="1"/>
</dbReference>
<comment type="caution">
    <text evidence="3">The sequence shown here is derived from an EMBL/GenBank/DDBJ whole genome shotgun (WGS) entry which is preliminary data.</text>
</comment>
<dbReference type="SUPFAM" id="SSF54637">
    <property type="entry name" value="Thioesterase/thiol ester dehydrase-isomerase"/>
    <property type="match status" value="1"/>
</dbReference>
<dbReference type="InterPro" id="IPR042171">
    <property type="entry name" value="Acyl-CoA_hotdog"/>
</dbReference>
<evidence type="ECO:0000256" key="1">
    <source>
        <dbReference type="SAM" id="MobiDB-lite"/>
    </source>
</evidence>
<protein>
    <submittedName>
        <fullName evidence="3">Thioesterase superfamily protein</fullName>
    </submittedName>
</protein>
<dbReference type="EMBL" id="VLLP01000001">
    <property type="protein sequence ID" value="TWJ29436.1"/>
    <property type="molecule type" value="Genomic_DNA"/>
</dbReference>
<dbReference type="OrthoDB" id="1413770at2"/>
<dbReference type="Pfam" id="PF13622">
    <property type="entry name" value="4HBT_3"/>
    <property type="match status" value="1"/>
</dbReference>
<feature type="region of interest" description="Disordered" evidence="1">
    <location>
        <begin position="1"/>
        <end position="32"/>
    </location>
</feature>